<dbReference type="STRING" id="862908.BMS_2844"/>
<dbReference type="KEGG" id="bmx:BMS_2844"/>
<proteinExistence type="predicted"/>
<evidence type="ECO:0000313" key="2">
    <source>
        <dbReference type="Proteomes" id="UP000008963"/>
    </source>
</evidence>
<dbReference type="AlphaFoldDB" id="E1WY64"/>
<gene>
    <name evidence="1" type="ordered locus">BMS_2844</name>
</gene>
<reference evidence="2" key="1">
    <citation type="journal article" date="2013" name="ISME J.">
        <title>A small predatory core genome in the divergent marine Bacteriovorax marinus SJ and the terrestrial Bdellovibrio bacteriovorus.</title>
        <authorList>
            <person name="Crossman L.C."/>
            <person name="Chen H."/>
            <person name="Cerdeno-Tarraga A.M."/>
            <person name="Brooks K."/>
            <person name="Quail M.A."/>
            <person name="Pineiro S.A."/>
            <person name="Hobley L."/>
            <person name="Sockett R.E."/>
            <person name="Bentley S.D."/>
            <person name="Parkhill J."/>
            <person name="Williams H.N."/>
            <person name="Stine O.C."/>
        </authorList>
    </citation>
    <scope>NUCLEOTIDE SEQUENCE [LARGE SCALE GENOMIC DNA]</scope>
    <source>
        <strain evidence="2">ATCC BAA-682 / DSM 15412 / SJ</strain>
    </source>
</reference>
<dbReference type="HOGENOM" id="CLU_933056_0_0_7"/>
<dbReference type="EMBL" id="FQ312005">
    <property type="protein sequence ID" value="CBW27619.1"/>
    <property type="molecule type" value="Genomic_DNA"/>
</dbReference>
<sequence length="298" mass="34892">MKFIIAFLFIIHANAFEHLSIHPYLKKGQSALILSTGTWEDEKTYEKDSDIIDMSEQKGYVQTLNYKKAFSNQFTFAIELQLLVDGTYSENYSGSLSHIPDKKQSSHGPREPLFKGYYWLDYPGKEFKHAFLFSLRPKIIEPKAHEFFTGRNELSFSYLYRYQRSNFEVAGDIYSTIFGKKEVRLDSGAEDTIEAFTEVGLRFNPGLIFERFSIHVLSAYSSMTDYNTKNSYFSRYSDKGYAVEIGLKINFKISNSQGISWFYLNRESYFNSIEEDLSRAIEYEIDSDEHRLSWWLIF</sequence>
<organism evidence="1 2">
    <name type="scientific">Halobacteriovorax marinus (strain ATCC BAA-682 / DSM 15412 / SJ)</name>
    <name type="common">Bacteriovorax marinus</name>
    <dbReference type="NCBI Taxonomy" id="862908"/>
    <lineage>
        <taxon>Bacteria</taxon>
        <taxon>Pseudomonadati</taxon>
        <taxon>Bdellovibrionota</taxon>
        <taxon>Bacteriovoracia</taxon>
        <taxon>Bacteriovoracales</taxon>
        <taxon>Halobacteriovoraceae</taxon>
        <taxon>Halobacteriovorax</taxon>
    </lineage>
</organism>
<dbReference type="RefSeq" id="WP_014245393.1">
    <property type="nucleotide sequence ID" value="NC_016620.1"/>
</dbReference>
<dbReference type="PATRIC" id="fig|862908.3.peg.2720"/>
<protein>
    <submittedName>
        <fullName evidence="1">Uncharacterized protein</fullName>
    </submittedName>
</protein>
<name>E1WY64_HALMS</name>
<dbReference type="Proteomes" id="UP000008963">
    <property type="component" value="Chromosome"/>
</dbReference>
<keyword evidence="2" id="KW-1185">Reference proteome</keyword>
<accession>E1WY64</accession>
<evidence type="ECO:0000313" key="1">
    <source>
        <dbReference type="EMBL" id="CBW27619.1"/>
    </source>
</evidence>